<reference evidence="3 4" key="1">
    <citation type="submission" date="2019-01" db="EMBL/GenBank/DDBJ databases">
        <title>Draft genome sequences of three monokaryotic isolates of the white-rot basidiomycete fungus Dichomitus squalens.</title>
        <authorList>
            <consortium name="DOE Joint Genome Institute"/>
            <person name="Lopez S.C."/>
            <person name="Andreopoulos B."/>
            <person name="Pangilinan J."/>
            <person name="Lipzen A."/>
            <person name="Riley R."/>
            <person name="Ahrendt S."/>
            <person name="Ng V."/>
            <person name="Barry K."/>
            <person name="Daum C."/>
            <person name="Grigoriev I.V."/>
            <person name="Hilden K.S."/>
            <person name="Makela M.R."/>
            <person name="de Vries R.P."/>
        </authorList>
    </citation>
    <scope>NUCLEOTIDE SEQUENCE [LARGE SCALE GENOMIC DNA]</scope>
    <source>
        <strain evidence="3 4">CBS 464.89</strain>
    </source>
</reference>
<dbReference type="Proteomes" id="UP000292082">
    <property type="component" value="Unassembled WGS sequence"/>
</dbReference>
<feature type="transmembrane region" description="Helical" evidence="1">
    <location>
        <begin position="64"/>
        <end position="85"/>
    </location>
</feature>
<keyword evidence="1" id="KW-1133">Transmembrane helix</keyword>
<feature type="domain" description="DUF6534" evidence="2">
    <location>
        <begin position="187"/>
        <end position="272"/>
    </location>
</feature>
<accession>A0A4Q9PLV7</accession>
<organism evidence="3 4">
    <name type="scientific">Dichomitus squalens</name>
    <dbReference type="NCBI Taxonomy" id="114155"/>
    <lineage>
        <taxon>Eukaryota</taxon>
        <taxon>Fungi</taxon>
        <taxon>Dikarya</taxon>
        <taxon>Basidiomycota</taxon>
        <taxon>Agaricomycotina</taxon>
        <taxon>Agaricomycetes</taxon>
        <taxon>Polyporales</taxon>
        <taxon>Polyporaceae</taxon>
        <taxon>Dichomitus</taxon>
    </lineage>
</organism>
<gene>
    <name evidence="3" type="ORF">BD310DRAFT_708638</name>
</gene>
<keyword evidence="1" id="KW-0472">Membrane</keyword>
<dbReference type="PANTHER" id="PTHR40465:SF1">
    <property type="entry name" value="DUF6534 DOMAIN-CONTAINING PROTEIN"/>
    <property type="match status" value="1"/>
</dbReference>
<dbReference type="EMBL" id="ML145174">
    <property type="protein sequence ID" value="TBU55134.1"/>
    <property type="molecule type" value="Genomic_DNA"/>
</dbReference>
<name>A0A4Q9PLV7_9APHY</name>
<keyword evidence="1" id="KW-0812">Transmembrane</keyword>
<feature type="transmembrane region" description="Helical" evidence="1">
    <location>
        <begin position="22"/>
        <end position="44"/>
    </location>
</feature>
<feature type="transmembrane region" description="Helical" evidence="1">
    <location>
        <begin position="137"/>
        <end position="158"/>
    </location>
</feature>
<dbReference type="AlphaFoldDB" id="A0A4Q9PLV7"/>
<feature type="transmembrane region" description="Helical" evidence="1">
    <location>
        <begin position="178"/>
        <end position="202"/>
    </location>
</feature>
<sequence>MTTLTHSTSVEASIGLIPVPSAFFTGIGAWLVGTWMSAVLEGVLLQQTFRYFQIYRSDPWYLKVWVIIVVGSQSAGTALTMHTAYFYLVTNYFNPGVIIAGAAISAKVLPFIGAVTNLAVELFYVRRVYLLGRRHKFFAIFSLLLILTGIAFLIVLGAETFKFNSLQQDTSNGGLGGSSIASPTFMLAADVQLTGVLIFALHTSRSGISRTNKMINMIIVYSVSSGFLICVANLVSIILAAVQPHSVLFTVATMVGGQIYSNSFIVALNTRRLVQRRGDKPTTVMDPSKTDILQGGPGSGTAIGDMELESMAFAGGAISTQLKDSMAHGDSTAVLDFKIGTLSTNGTMPVMDEKAGPVEECPV</sequence>
<dbReference type="Pfam" id="PF20152">
    <property type="entry name" value="DUF6534"/>
    <property type="match status" value="1"/>
</dbReference>
<evidence type="ECO:0000259" key="2">
    <source>
        <dbReference type="Pfam" id="PF20152"/>
    </source>
</evidence>
<feature type="transmembrane region" description="Helical" evidence="1">
    <location>
        <begin position="97"/>
        <end position="125"/>
    </location>
</feature>
<protein>
    <recommendedName>
        <fullName evidence="2">DUF6534 domain-containing protein</fullName>
    </recommendedName>
</protein>
<evidence type="ECO:0000256" key="1">
    <source>
        <dbReference type="SAM" id="Phobius"/>
    </source>
</evidence>
<feature type="transmembrane region" description="Helical" evidence="1">
    <location>
        <begin position="247"/>
        <end position="268"/>
    </location>
</feature>
<evidence type="ECO:0000313" key="4">
    <source>
        <dbReference type="Proteomes" id="UP000292082"/>
    </source>
</evidence>
<evidence type="ECO:0000313" key="3">
    <source>
        <dbReference type="EMBL" id="TBU55134.1"/>
    </source>
</evidence>
<keyword evidence="4" id="KW-1185">Reference proteome</keyword>
<dbReference type="PANTHER" id="PTHR40465">
    <property type="entry name" value="CHROMOSOME 1, WHOLE GENOME SHOTGUN SEQUENCE"/>
    <property type="match status" value="1"/>
</dbReference>
<feature type="transmembrane region" description="Helical" evidence="1">
    <location>
        <begin position="214"/>
        <end position="241"/>
    </location>
</feature>
<dbReference type="InterPro" id="IPR045339">
    <property type="entry name" value="DUF6534"/>
</dbReference>
<proteinExistence type="predicted"/>